<dbReference type="KEGG" id="pami:JCM7686_3212"/>
<accession>S5YFI2</accession>
<reference evidence="2 3" key="1">
    <citation type="journal article" date="2014" name="BMC Genomics">
        <title>Architecture and functions of a multipartite genome of the methylotrophic bacterium Paracoccus aminophilus JCM 7686, containing primary and secondary chromids.</title>
        <authorList>
            <person name="Dziewit L."/>
            <person name="Czarnecki J."/>
            <person name="Wibberg D."/>
            <person name="Radlinska M."/>
            <person name="Mrozek P."/>
            <person name="Szymczak M."/>
            <person name="Schluter A."/>
            <person name="Puhler A."/>
            <person name="Bartosik D."/>
        </authorList>
    </citation>
    <scope>NUCLEOTIDE SEQUENCE [LARGE SCALE GENOMIC DNA]</scope>
    <source>
        <strain evidence="2">JCM 7686</strain>
    </source>
</reference>
<proteinExistence type="predicted"/>
<dbReference type="STRING" id="1367847.JCM7686_3212"/>
<feature type="region of interest" description="Disordered" evidence="1">
    <location>
        <begin position="103"/>
        <end position="129"/>
    </location>
</feature>
<keyword evidence="3" id="KW-1185">Reference proteome</keyword>
<dbReference type="AlphaFoldDB" id="S5YFI2"/>
<organism evidence="2 3">
    <name type="scientific">Paracoccus aminophilus JCM 7686</name>
    <dbReference type="NCBI Taxonomy" id="1367847"/>
    <lineage>
        <taxon>Bacteria</taxon>
        <taxon>Pseudomonadati</taxon>
        <taxon>Pseudomonadota</taxon>
        <taxon>Alphaproteobacteria</taxon>
        <taxon>Rhodobacterales</taxon>
        <taxon>Paracoccaceae</taxon>
        <taxon>Paracoccus</taxon>
    </lineage>
</organism>
<dbReference type="Proteomes" id="UP000015480">
    <property type="component" value="Chromosome"/>
</dbReference>
<protein>
    <submittedName>
        <fullName evidence="2">Uncharacterized protein</fullName>
    </submittedName>
</protein>
<sequence length="229" mass="24921">MFERLLLESAVLDIFWTNLSEAQGALLNGILTILAAGGGVLLGAKLFGGKVANIQSAIDASKRAVDGHVDNMDHALKLMKEKTEALSEVLAGLSSQVGRIESNQIESERPDEDIAGAGPEASESESYTKDDISELWSGARDHLEEIASSPEIDGRTRAKYTRIDRRSYERLIDALSHDGFITNGVADAARQASAMSRSFRRREAPPTRSEIEEMKVLVGRVLEQARPDA</sequence>
<evidence type="ECO:0000256" key="1">
    <source>
        <dbReference type="SAM" id="MobiDB-lite"/>
    </source>
</evidence>
<dbReference type="EMBL" id="CP006650">
    <property type="protein sequence ID" value="AGT10248.1"/>
    <property type="molecule type" value="Genomic_DNA"/>
</dbReference>
<evidence type="ECO:0000313" key="3">
    <source>
        <dbReference type="Proteomes" id="UP000015480"/>
    </source>
</evidence>
<gene>
    <name evidence="2" type="ORF">JCM7686_3212</name>
</gene>
<evidence type="ECO:0000313" key="2">
    <source>
        <dbReference type="EMBL" id="AGT10248.1"/>
    </source>
</evidence>
<name>S5YFI2_PARAH</name>
<dbReference type="HOGENOM" id="CLU_1208858_0_0_5"/>